<dbReference type="InterPro" id="IPR027434">
    <property type="entry name" value="Homing_endonucl"/>
</dbReference>
<protein>
    <recommendedName>
        <fullName evidence="4">Probable cell division protein WhiA</fullName>
    </recommendedName>
</protein>
<evidence type="ECO:0000259" key="5">
    <source>
        <dbReference type="Pfam" id="PF02650"/>
    </source>
</evidence>
<dbReference type="Proteomes" id="UP000289952">
    <property type="component" value="Chromosome"/>
</dbReference>
<sequence>MKTKVSFTSKIKKEILINSKKRLEDYYLLKGMFFANSNLTNKQDTLVIKNTYIKDKIINKLAKNNFKYTTKSEWKHKIILDKDNFDWSNIFDNDKYLTSFFAGIFLGSGNISDLNTTSYHLEISTLTLENSKLIQNKLNKYNFSFHLIKKRNRYILYIKKIDELLDFLSAIGAKKAWFKLQDLKIVRDKDNVLNRTNNIDFSNLQKIANSSIKHIENINYVFENNLLDHFTNDQLMFFRLKTENPWLSLNELVFLQQNQSNNTITKSGANHWFRKLDKVVLTNKNNKKKTTEI</sequence>
<dbReference type="HAMAP" id="MF_01420">
    <property type="entry name" value="HTH_type_WhiA"/>
    <property type="match status" value="1"/>
</dbReference>
<evidence type="ECO:0000259" key="6">
    <source>
        <dbReference type="Pfam" id="PF14527"/>
    </source>
</evidence>
<dbReference type="AlphaFoldDB" id="A0A449AEX1"/>
<dbReference type="PANTHER" id="PTHR37307">
    <property type="entry name" value="CELL DIVISION PROTEIN WHIA-RELATED"/>
    <property type="match status" value="1"/>
</dbReference>
<evidence type="ECO:0000313" key="7">
    <source>
        <dbReference type="EMBL" id="VEU63516.1"/>
    </source>
</evidence>
<dbReference type="SUPFAM" id="SSF55608">
    <property type="entry name" value="Homing endonucleases"/>
    <property type="match status" value="1"/>
</dbReference>
<dbReference type="GO" id="GO:0003677">
    <property type="term" value="F:DNA binding"/>
    <property type="evidence" value="ECO:0007669"/>
    <property type="project" value="UniProtKB-UniRule"/>
</dbReference>
<keyword evidence="1 4" id="KW-0132">Cell division</keyword>
<evidence type="ECO:0000256" key="1">
    <source>
        <dbReference type="ARBA" id="ARBA00022618"/>
    </source>
</evidence>
<evidence type="ECO:0000313" key="8">
    <source>
        <dbReference type="Proteomes" id="UP000289952"/>
    </source>
</evidence>
<comment type="function">
    <text evidence="4">Involved in cell division and chromosome segregation.</text>
</comment>
<evidence type="ECO:0000256" key="2">
    <source>
        <dbReference type="ARBA" id="ARBA00023125"/>
    </source>
</evidence>
<dbReference type="Pfam" id="PF14527">
    <property type="entry name" value="LAGLIDADG_WhiA"/>
    <property type="match status" value="1"/>
</dbReference>
<keyword evidence="2 4" id="KW-0238">DNA-binding</keyword>
<keyword evidence="3 4" id="KW-0131">Cell cycle</keyword>
<proteinExistence type="inferred from homology"/>
<name>A0A449AEX1_9BACT</name>
<dbReference type="InterPro" id="IPR039518">
    <property type="entry name" value="WhiA_LAGLIDADG_dom"/>
</dbReference>
<dbReference type="RefSeq" id="WP_120160425.1">
    <property type="nucleotide sequence ID" value="NZ_AP018135.1"/>
</dbReference>
<reference evidence="7 8" key="1">
    <citation type="submission" date="2019-01" db="EMBL/GenBank/DDBJ databases">
        <authorList>
            <consortium name="Pathogen Informatics"/>
        </authorList>
    </citation>
    <scope>NUCLEOTIDE SEQUENCE [LARGE SCALE GENOMIC DNA]</scope>
    <source>
        <strain evidence="7 8">NCTC10118</strain>
    </source>
</reference>
<dbReference type="EMBL" id="LR214972">
    <property type="protein sequence ID" value="VEU63516.1"/>
    <property type="molecule type" value="Genomic_DNA"/>
</dbReference>
<organism evidence="7 8">
    <name type="scientific">Mycoplasmopsis bovirhinis</name>
    <dbReference type="NCBI Taxonomy" id="29553"/>
    <lineage>
        <taxon>Bacteria</taxon>
        <taxon>Bacillati</taxon>
        <taxon>Mycoplasmatota</taxon>
        <taxon>Mycoplasmoidales</taxon>
        <taxon>Metamycoplasmataceae</taxon>
        <taxon>Mycoplasmopsis</taxon>
    </lineage>
</organism>
<accession>A0A449AEX1</accession>
<evidence type="ECO:0000256" key="3">
    <source>
        <dbReference type="ARBA" id="ARBA00023306"/>
    </source>
</evidence>
<feature type="domain" description="Sporulation regulator WhiA C-terminal" evidence="5">
    <location>
        <begin position="194"/>
        <end position="279"/>
    </location>
</feature>
<keyword evidence="8" id="KW-1185">Reference proteome</keyword>
<dbReference type="NCBIfam" id="TIGR00647">
    <property type="entry name" value="DNA_bind_WhiA"/>
    <property type="match status" value="1"/>
</dbReference>
<dbReference type="Gene3D" id="3.10.28.10">
    <property type="entry name" value="Homing endonucleases"/>
    <property type="match status" value="1"/>
</dbReference>
<dbReference type="GO" id="GO:0051301">
    <property type="term" value="P:cell division"/>
    <property type="evidence" value="ECO:0007669"/>
    <property type="project" value="UniProtKB-UniRule"/>
</dbReference>
<dbReference type="PANTHER" id="PTHR37307:SF1">
    <property type="entry name" value="CELL DIVISION PROTEIN WHIA-RELATED"/>
    <property type="match status" value="1"/>
</dbReference>
<dbReference type="Pfam" id="PF02650">
    <property type="entry name" value="HTH_WhiA"/>
    <property type="match status" value="1"/>
</dbReference>
<feature type="domain" description="WhiA LAGLIDADG-like" evidence="6">
    <location>
        <begin position="98"/>
        <end position="188"/>
    </location>
</feature>
<dbReference type="InterPro" id="IPR003802">
    <property type="entry name" value="Sporulation_regulator_WhiA"/>
</dbReference>
<comment type="similarity">
    <text evidence="4">Belongs to the WhiA family.</text>
</comment>
<dbReference type="OrthoDB" id="401278at2"/>
<evidence type="ECO:0000256" key="4">
    <source>
        <dbReference type="HAMAP-Rule" id="MF_01420"/>
    </source>
</evidence>
<dbReference type="GO" id="GO:0043937">
    <property type="term" value="P:regulation of sporulation"/>
    <property type="evidence" value="ECO:0007669"/>
    <property type="project" value="InterPro"/>
</dbReference>
<dbReference type="InterPro" id="IPR023054">
    <property type="entry name" value="Sporulation_regulator_WhiA_C"/>
</dbReference>
<gene>
    <name evidence="4" type="primary">whiA</name>
    <name evidence="7" type="ORF">NCTC10118_00543</name>
</gene>